<dbReference type="ExpressionAtlas" id="A0A1D6HLM4">
    <property type="expression patterns" value="baseline and differential"/>
</dbReference>
<name>A0A1D6HLM4_MAIZE</name>
<dbReference type="AlphaFoldDB" id="A0A1D6HLM4"/>
<protein>
    <submittedName>
        <fullName evidence="1">Uncharacterized protein</fullName>
    </submittedName>
</protein>
<dbReference type="PANTHER" id="PTHR34553:SF4">
    <property type="entry name" value="G1_S-SPECIFIC CYCLIN-E PROTEIN"/>
    <property type="match status" value="1"/>
</dbReference>
<accession>A0A1D6HLM4</accession>
<dbReference type="EMBL" id="CM000781">
    <property type="protein sequence ID" value="AQK75285.1"/>
    <property type="molecule type" value="Genomic_DNA"/>
</dbReference>
<reference evidence="1" key="1">
    <citation type="submission" date="2015-12" db="EMBL/GenBank/DDBJ databases">
        <title>Update maize B73 reference genome by single molecule sequencing technologies.</title>
        <authorList>
            <consortium name="Maize Genome Sequencing Project"/>
            <person name="Ware D."/>
        </authorList>
    </citation>
    <scope>NUCLEOTIDE SEQUENCE</scope>
    <source>
        <tissue evidence="1">Seedling</tissue>
    </source>
</reference>
<dbReference type="PANTHER" id="PTHR34553">
    <property type="entry name" value="OS05G0597400 PROTEIN"/>
    <property type="match status" value="1"/>
</dbReference>
<gene>
    <name evidence="1" type="ORF">ZEAMMB73_Zm00001d018217</name>
</gene>
<proteinExistence type="predicted"/>
<evidence type="ECO:0000313" key="1">
    <source>
        <dbReference type="EMBL" id="AQK75285.1"/>
    </source>
</evidence>
<organism evidence="1">
    <name type="scientific">Zea mays</name>
    <name type="common">Maize</name>
    <dbReference type="NCBI Taxonomy" id="4577"/>
    <lineage>
        <taxon>Eukaryota</taxon>
        <taxon>Viridiplantae</taxon>
        <taxon>Streptophyta</taxon>
        <taxon>Embryophyta</taxon>
        <taxon>Tracheophyta</taxon>
        <taxon>Spermatophyta</taxon>
        <taxon>Magnoliopsida</taxon>
        <taxon>Liliopsida</taxon>
        <taxon>Poales</taxon>
        <taxon>Poaceae</taxon>
        <taxon>PACMAD clade</taxon>
        <taxon>Panicoideae</taxon>
        <taxon>Andropogonodae</taxon>
        <taxon>Andropogoneae</taxon>
        <taxon>Tripsacinae</taxon>
        <taxon>Zea</taxon>
    </lineage>
</organism>
<sequence length="303" mass="34699">MCPLARALYVLMSLITVLIGFYDLYKNVPMLKATASRLFGPLFDWIETWEMISRLKYLGTMLFLHNFQQAFTWSLKIVGAAKSALSVLTKPIAGPILEVFELTMPIWNLCAETVGYLSSVVMLSVEVSWSVVIDTVEMIVWPFWFVFSTMVSIVNSILYPIIWLLGEILAAPFRLVIGLSSFVVDLFVDIINFLRGSWSTLSALYQVGSVPRSPVLTSDNNIWASLWKDLLYQIFRALRSILYGFVAFFSTCNRHRLSIYNHIQVFLRRISHVPAGARFTAYLDGTRKYSSQNHHKRRKAKTR</sequence>